<feature type="domain" description="Transcription regulator PadR N-terminal" evidence="1">
    <location>
        <begin position="51"/>
        <end position="119"/>
    </location>
</feature>
<dbReference type="AlphaFoldDB" id="A0A1V0N204"/>
<dbReference type="KEGG" id="fai:FAD_0195"/>
<proteinExistence type="predicted"/>
<dbReference type="PANTHER" id="PTHR43252:SF5">
    <property type="entry name" value="TRANSCRIPTIONAL REGULATOR, PADR-LIKE FAMILY"/>
    <property type="match status" value="1"/>
</dbReference>
<dbReference type="GeneID" id="16025341"/>
<dbReference type="InterPro" id="IPR036388">
    <property type="entry name" value="WH-like_DNA-bd_sf"/>
</dbReference>
<evidence type="ECO:0000259" key="1">
    <source>
        <dbReference type="Pfam" id="PF03551"/>
    </source>
</evidence>
<keyword evidence="4" id="KW-1185">Reference proteome</keyword>
<evidence type="ECO:0000313" key="4">
    <source>
        <dbReference type="Proteomes" id="UP000192050"/>
    </source>
</evidence>
<dbReference type="EMBL" id="JABGBP010000197">
    <property type="protein sequence ID" value="NOL60359.1"/>
    <property type="molecule type" value="Genomic_DNA"/>
</dbReference>
<dbReference type="RefSeq" id="WP_019841607.1">
    <property type="nucleotide sequence ID" value="NZ_CP015363.1"/>
</dbReference>
<dbReference type="InterPro" id="IPR036390">
    <property type="entry name" value="WH_DNA-bd_sf"/>
</dbReference>
<dbReference type="OrthoDB" id="56053at2157"/>
<evidence type="ECO:0000313" key="3">
    <source>
        <dbReference type="EMBL" id="NOL60359.1"/>
    </source>
</evidence>
<dbReference type="SUPFAM" id="SSF46785">
    <property type="entry name" value="Winged helix' DNA-binding domain"/>
    <property type="match status" value="1"/>
</dbReference>
<protein>
    <submittedName>
        <fullName evidence="2 3">Transcriptional regulator</fullName>
    </submittedName>
</protein>
<reference evidence="2 4" key="1">
    <citation type="submission" date="2011-10" db="EMBL/GenBank/DDBJ databases">
        <title>Metabolic and evolutionary patterns in the extreme acidophile Ferroplasma acidiphilum.</title>
        <authorList>
            <person name="Golyshina O.V."/>
            <person name="Kozyavkin S.A."/>
            <person name="Tatusov R.L."/>
            <person name="Slesarev A.I."/>
            <person name="Golyshin P.N."/>
        </authorList>
    </citation>
    <scope>NUCLEOTIDE SEQUENCE [LARGE SCALE GENOMIC DNA]</scope>
    <source>
        <strain evidence="2">Berkeley</strain>
        <strain evidence="4">Y</strain>
    </source>
</reference>
<evidence type="ECO:0000313" key="5">
    <source>
        <dbReference type="Proteomes" id="UP000546917"/>
    </source>
</evidence>
<gene>
    <name evidence="2" type="ORF">FAD_0195</name>
    <name evidence="3" type="ORF">HLB00_05870</name>
</gene>
<dbReference type="InterPro" id="IPR005149">
    <property type="entry name" value="Tscrpt_reg_PadR_N"/>
</dbReference>
<reference evidence="3 5" key="2">
    <citation type="submission" date="2020-05" db="EMBL/GenBank/DDBJ databases">
        <authorList>
            <person name="Zhang R."/>
        </authorList>
    </citation>
    <scope>NUCLEOTIDE SEQUENCE [LARGE SCALE GENOMIC DNA]</scope>
    <source>
        <strain evidence="3 5">DSM 28986</strain>
    </source>
</reference>
<accession>A0A1V0N204</accession>
<dbReference type="STRING" id="74969.FAD_0195"/>
<dbReference type="Proteomes" id="UP000546917">
    <property type="component" value="Unassembled WGS sequence"/>
</dbReference>
<dbReference type="Proteomes" id="UP000192050">
    <property type="component" value="Chromosome"/>
</dbReference>
<dbReference type="EMBL" id="CP015363">
    <property type="protein sequence ID" value="ARD84124.1"/>
    <property type="molecule type" value="Genomic_DNA"/>
</dbReference>
<dbReference type="Pfam" id="PF03551">
    <property type="entry name" value="PadR"/>
    <property type="match status" value="1"/>
</dbReference>
<evidence type="ECO:0000313" key="2">
    <source>
        <dbReference type="EMBL" id="ARD84124.1"/>
    </source>
</evidence>
<dbReference type="PANTHER" id="PTHR43252">
    <property type="entry name" value="TRANSCRIPTIONAL REGULATOR YQJI"/>
    <property type="match status" value="1"/>
</dbReference>
<organism evidence="2 4">
    <name type="scientific">Ferroplasma acidiphilum</name>
    <dbReference type="NCBI Taxonomy" id="74969"/>
    <lineage>
        <taxon>Archaea</taxon>
        <taxon>Methanobacteriati</taxon>
        <taxon>Thermoplasmatota</taxon>
        <taxon>Thermoplasmata</taxon>
        <taxon>Thermoplasmatales</taxon>
        <taxon>Ferroplasmaceae</taxon>
        <taxon>Ferroplasma</taxon>
    </lineage>
</organism>
<sequence length="175" mass="20440">MYGKRYSEKDEKDCNGMNGEMGHRMGNMGHHRMGSGENRRGMHGFGLKYLILNMASSEEITGVDVIDRVDRRTEGRWVPSPGVIYPALRKLYEEGYLEMREDNNKKYYKATEKGKEVVKDTIFPWNQRKEEINSIDTILERMEDYAQFIIDNSSKLNDTEKDRIKKINSQLGTFK</sequence>
<name>A0A1V0N204_9ARCH</name>
<dbReference type="Gene3D" id="1.10.10.10">
    <property type="entry name" value="Winged helix-like DNA-binding domain superfamily/Winged helix DNA-binding domain"/>
    <property type="match status" value="1"/>
</dbReference>